<name>A0ABT3DK29_9BACI</name>
<evidence type="ECO:0000259" key="1">
    <source>
        <dbReference type="Pfam" id="PF01979"/>
    </source>
</evidence>
<dbReference type="Proteomes" id="UP001526147">
    <property type="component" value="Unassembled WGS sequence"/>
</dbReference>
<comment type="caution">
    <text evidence="2">The sequence shown here is derived from an EMBL/GenBank/DDBJ whole genome shotgun (WGS) entry which is preliminary data.</text>
</comment>
<evidence type="ECO:0000313" key="3">
    <source>
        <dbReference type="Proteomes" id="UP001526147"/>
    </source>
</evidence>
<dbReference type="CDD" id="cd01293">
    <property type="entry name" value="Bact_CD"/>
    <property type="match status" value="1"/>
</dbReference>
<proteinExistence type="predicted"/>
<keyword evidence="3" id="KW-1185">Reference proteome</keyword>
<dbReference type="Pfam" id="PF01979">
    <property type="entry name" value="Amidohydro_1"/>
    <property type="match status" value="1"/>
</dbReference>
<feature type="domain" description="Amidohydrolase-related" evidence="1">
    <location>
        <begin position="70"/>
        <end position="418"/>
    </location>
</feature>
<dbReference type="EMBL" id="JAOYEY010000043">
    <property type="protein sequence ID" value="MCV9887007.1"/>
    <property type="molecule type" value="Genomic_DNA"/>
</dbReference>
<dbReference type="InterPro" id="IPR032466">
    <property type="entry name" value="Metal_Hydrolase"/>
</dbReference>
<protein>
    <submittedName>
        <fullName evidence="2">Amidohydrolase family protein</fullName>
    </submittedName>
</protein>
<accession>A0ABT3DK29</accession>
<gene>
    <name evidence="2" type="ORF">OIH86_15310</name>
</gene>
<organism evidence="2 3">
    <name type="scientific">Metabacillus halosaccharovorans</name>
    <dbReference type="NCBI Taxonomy" id="930124"/>
    <lineage>
        <taxon>Bacteria</taxon>
        <taxon>Bacillati</taxon>
        <taxon>Bacillota</taxon>
        <taxon>Bacilli</taxon>
        <taxon>Bacillales</taxon>
        <taxon>Bacillaceae</taxon>
        <taxon>Metabacillus</taxon>
    </lineage>
</organism>
<dbReference type="Gene3D" id="2.30.40.10">
    <property type="entry name" value="Urease, subunit C, domain 1"/>
    <property type="match status" value="1"/>
</dbReference>
<dbReference type="Gene3D" id="3.20.20.140">
    <property type="entry name" value="Metal-dependent hydrolases"/>
    <property type="match status" value="1"/>
</dbReference>
<dbReference type="InterPro" id="IPR011059">
    <property type="entry name" value="Metal-dep_hydrolase_composite"/>
</dbReference>
<dbReference type="InterPro" id="IPR006680">
    <property type="entry name" value="Amidohydro-rel"/>
</dbReference>
<reference evidence="2 3" key="1">
    <citation type="submission" date="2022-10" db="EMBL/GenBank/DDBJ databases">
        <title>Draft genome assembly of moderately radiation resistant bacterium Metabacillus halosaccharovorans.</title>
        <authorList>
            <person name="Pal S."/>
            <person name="Gopinathan A."/>
        </authorList>
    </citation>
    <scope>NUCLEOTIDE SEQUENCE [LARGE SCALE GENOMIC DNA]</scope>
    <source>
        <strain evidence="2 3">VITHBRA001</strain>
    </source>
</reference>
<dbReference type="InterPro" id="IPR052349">
    <property type="entry name" value="Metallo-hydrolase_Enzymes"/>
</dbReference>
<dbReference type="PANTHER" id="PTHR32027">
    <property type="entry name" value="CYTOSINE DEAMINASE"/>
    <property type="match status" value="1"/>
</dbReference>
<sequence length="448" mass="50163">MRDNQEDLHLFNVRLPQDSIGQLFSITIKNGVYETIQKQTDSAMLHGAKISKLSISDLTEQNVIDVEGRYLLPSFIDIHTHLDKAFSLTSVPNRSGTLQEAIRNYSEKAVSFSEHEIKERVRKAALQSLSYGTTHIRTHVNFELDINENLSLSHLQAVLEVREEVRSNMSIQVVPMFSYLSSRPKKQMEVIEEALSYGVDGIGGAPHLSPTSKEDIDFIFQLAEKFGKFIDLHVDEQDDPTICTIEHIIQKTKEYNYQGKVVAGHLCSLSAMDEKRAATIIEEMAGTKIGAVTLPGANMYLQGRDDRGIIRRGITRVKEFLNSGVEIATASDNVNDPFHPFGRCDLLQIGLLTAYTAHLGSESELQHLIKMMTETPAGFYGLKNHRVEEKVNASFVLLEGRDIYQLFANLSPSRFVYHKGRWVSGTTSETQFLMSEKAVGVGGREDGI</sequence>
<dbReference type="SUPFAM" id="SSF51556">
    <property type="entry name" value="Metallo-dependent hydrolases"/>
    <property type="match status" value="1"/>
</dbReference>
<dbReference type="RefSeq" id="WP_264143474.1">
    <property type="nucleotide sequence ID" value="NZ_JAOYEY010000043.1"/>
</dbReference>
<evidence type="ECO:0000313" key="2">
    <source>
        <dbReference type="EMBL" id="MCV9887007.1"/>
    </source>
</evidence>
<dbReference type="PANTHER" id="PTHR32027:SF0">
    <property type="entry name" value="CYTOSINE DEAMINASE"/>
    <property type="match status" value="1"/>
</dbReference>